<evidence type="ECO:0008006" key="9">
    <source>
        <dbReference type="Google" id="ProtNLM"/>
    </source>
</evidence>
<keyword evidence="8" id="KW-1185">Reference proteome</keyword>
<comment type="subcellular location">
    <subcellularLocation>
        <location evidence="1">Membrane</location>
        <topology evidence="1">Multi-pass membrane protein</topology>
    </subcellularLocation>
</comment>
<dbReference type="AlphaFoldDB" id="A0A0D3KTW7"/>
<evidence type="ECO:0000256" key="4">
    <source>
        <dbReference type="ARBA" id="ARBA00022989"/>
    </source>
</evidence>
<dbReference type="KEGG" id="ehx:EMIHUDRAFT_454467"/>
<feature type="transmembrane region" description="Helical" evidence="6">
    <location>
        <begin position="126"/>
        <end position="146"/>
    </location>
</feature>
<dbReference type="PaxDb" id="2903-EOD39202"/>
<evidence type="ECO:0000256" key="2">
    <source>
        <dbReference type="ARBA" id="ARBA00022448"/>
    </source>
</evidence>
<keyword evidence="5 6" id="KW-0472">Membrane</keyword>
<evidence type="ECO:0000313" key="7">
    <source>
        <dbReference type="EnsemblProtists" id="EOD39202"/>
    </source>
</evidence>
<dbReference type="PANTHER" id="PTHR48041:SF91">
    <property type="entry name" value="ABC TRANSPORTER G FAMILY MEMBER 28"/>
    <property type="match status" value="1"/>
</dbReference>
<keyword evidence="2" id="KW-0813">Transport</keyword>
<dbReference type="GO" id="GO:0016020">
    <property type="term" value="C:membrane"/>
    <property type="evidence" value="ECO:0007669"/>
    <property type="project" value="UniProtKB-SubCell"/>
</dbReference>
<reference evidence="8" key="1">
    <citation type="journal article" date="2013" name="Nature">
        <title>Pan genome of the phytoplankton Emiliania underpins its global distribution.</title>
        <authorList>
            <person name="Read B.A."/>
            <person name="Kegel J."/>
            <person name="Klute M.J."/>
            <person name="Kuo A."/>
            <person name="Lefebvre S.C."/>
            <person name="Maumus F."/>
            <person name="Mayer C."/>
            <person name="Miller J."/>
            <person name="Monier A."/>
            <person name="Salamov A."/>
            <person name="Young J."/>
            <person name="Aguilar M."/>
            <person name="Claverie J.M."/>
            <person name="Frickenhaus S."/>
            <person name="Gonzalez K."/>
            <person name="Herman E.K."/>
            <person name="Lin Y.C."/>
            <person name="Napier J."/>
            <person name="Ogata H."/>
            <person name="Sarno A.F."/>
            <person name="Shmutz J."/>
            <person name="Schroeder D."/>
            <person name="de Vargas C."/>
            <person name="Verret F."/>
            <person name="von Dassow P."/>
            <person name="Valentin K."/>
            <person name="Van de Peer Y."/>
            <person name="Wheeler G."/>
            <person name="Dacks J.B."/>
            <person name="Delwiche C.F."/>
            <person name="Dyhrman S.T."/>
            <person name="Glockner G."/>
            <person name="John U."/>
            <person name="Richards T."/>
            <person name="Worden A.Z."/>
            <person name="Zhang X."/>
            <person name="Grigoriev I.V."/>
            <person name="Allen A.E."/>
            <person name="Bidle K."/>
            <person name="Borodovsky M."/>
            <person name="Bowler C."/>
            <person name="Brownlee C."/>
            <person name="Cock J.M."/>
            <person name="Elias M."/>
            <person name="Gladyshev V.N."/>
            <person name="Groth M."/>
            <person name="Guda C."/>
            <person name="Hadaegh A."/>
            <person name="Iglesias-Rodriguez M.D."/>
            <person name="Jenkins J."/>
            <person name="Jones B.M."/>
            <person name="Lawson T."/>
            <person name="Leese F."/>
            <person name="Lindquist E."/>
            <person name="Lobanov A."/>
            <person name="Lomsadze A."/>
            <person name="Malik S.B."/>
            <person name="Marsh M.E."/>
            <person name="Mackinder L."/>
            <person name="Mock T."/>
            <person name="Mueller-Roeber B."/>
            <person name="Pagarete A."/>
            <person name="Parker M."/>
            <person name="Probert I."/>
            <person name="Quesneville H."/>
            <person name="Raines C."/>
            <person name="Rensing S.A."/>
            <person name="Riano-Pachon D.M."/>
            <person name="Richier S."/>
            <person name="Rokitta S."/>
            <person name="Shiraiwa Y."/>
            <person name="Soanes D.M."/>
            <person name="van der Giezen M."/>
            <person name="Wahlund T.M."/>
            <person name="Williams B."/>
            <person name="Wilson W."/>
            <person name="Wolfe G."/>
            <person name="Wurch L.L."/>
        </authorList>
    </citation>
    <scope>NUCLEOTIDE SEQUENCE</scope>
</reference>
<feature type="transmembrane region" description="Helical" evidence="6">
    <location>
        <begin position="367"/>
        <end position="387"/>
    </location>
</feature>
<proteinExistence type="predicted"/>
<evidence type="ECO:0000256" key="3">
    <source>
        <dbReference type="ARBA" id="ARBA00022692"/>
    </source>
</evidence>
<keyword evidence="4 6" id="KW-1133">Transmembrane helix</keyword>
<keyword evidence="3 6" id="KW-0812">Transmembrane</keyword>
<evidence type="ECO:0000313" key="8">
    <source>
        <dbReference type="Proteomes" id="UP000013827"/>
    </source>
</evidence>
<evidence type="ECO:0000256" key="1">
    <source>
        <dbReference type="ARBA" id="ARBA00004141"/>
    </source>
</evidence>
<dbReference type="PANTHER" id="PTHR48041">
    <property type="entry name" value="ABC TRANSPORTER G FAMILY MEMBER 28"/>
    <property type="match status" value="1"/>
</dbReference>
<dbReference type="GeneID" id="17284472"/>
<reference evidence="7" key="2">
    <citation type="submission" date="2024-10" db="UniProtKB">
        <authorList>
            <consortium name="EnsemblProtists"/>
        </authorList>
    </citation>
    <scope>IDENTIFICATION</scope>
</reference>
<dbReference type="RefSeq" id="XP_005791631.1">
    <property type="nucleotide sequence ID" value="XM_005791574.1"/>
</dbReference>
<dbReference type="GO" id="GO:0042626">
    <property type="term" value="F:ATPase-coupled transmembrane transporter activity"/>
    <property type="evidence" value="ECO:0007669"/>
    <property type="project" value="TreeGrafter"/>
</dbReference>
<dbReference type="Proteomes" id="UP000013827">
    <property type="component" value="Unassembled WGS sequence"/>
</dbReference>
<evidence type="ECO:0000256" key="5">
    <source>
        <dbReference type="ARBA" id="ARBA00023136"/>
    </source>
</evidence>
<organism evidence="7 8">
    <name type="scientific">Emiliania huxleyi (strain CCMP1516)</name>
    <dbReference type="NCBI Taxonomy" id="280463"/>
    <lineage>
        <taxon>Eukaryota</taxon>
        <taxon>Haptista</taxon>
        <taxon>Haptophyta</taxon>
        <taxon>Prymnesiophyceae</taxon>
        <taxon>Isochrysidales</taxon>
        <taxon>Noelaerhabdaceae</taxon>
        <taxon>Emiliania</taxon>
    </lineage>
</organism>
<evidence type="ECO:0000256" key="6">
    <source>
        <dbReference type="SAM" id="Phobius"/>
    </source>
</evidence>
<dbReference type="HOGENOM" id="CLU_701010_0_0_1"/>
<accession>A0A0D3KTW7</accession>
<dbReference type="InterPro" id="IPR050352">
    <property type="entry name" value="ABCG_transporters"/>
</dbReference>
<feature type="transmembrane region" description="Helical" evidence="6">
    <location>
        <begin position="166"/>
        <end position="190"/>
    </location>
</feature>
<protein>
    <recommendedName>
        <fullName evidence="9">ABC-2 type transporter domain-containing protein</fullName>
    </recommendedName>
</protein>
<name>A0A0D3KTW7_EMIH1</name>
<dbReference type="EnsemblProtists" id="EOD39202">
    <property type="protein sequence ID" value="EOD39202"/>
    <property type="gene ID" value="EMIHUDRAFT_454467"/>
</dbReference>
<sequence>MSTLDRRLRHHHGRRTASGCRQLVLFVWRSAVQHARDGGTLLRNAAIVGVAGTLLGFLYEGTLEKAVCAHVQDIPFPNGPHAWEEGCRARLASGGAFTAAPVFCFGEGTPAARIDLAQFRDVTSKLVQALTLTLLAVTIVSIQVSLNLLGGERAIYWRESRHYSVWAYLLGKTAATLPLTLAYPFLFLLPFYQLFRPWATQLAGGVMALLLTCLSGSFPLITAPPIKAVSFASLSRWGVEALRARRVAPLLHGSSRAPGWQQALYANEMSPFYYGEPSLRGRGCCTYEYAASPQLPIPYPLAWNASTPCRNPLPPGSAEKVASLLGGQYGYTAWWRHNDCGEGSVRGPGDPPPDIVGCGTWDGEQPLLGLLAIAIVARLLVLVALLVKDRRRRK</sequence>